<feature type="region of interest" description="Disordered" evidence="1">
    <location>
        <begin position="231"/>
        <end position="257"/>
    </location>
</feature>
<proteinExistence type="predicted"/>
<protein>
    <recommendedName>
        <fullName evidence="5">Lipoprotein</fullName>
    </recommendedName>
</protein>
<dbReference type="EMBL" id="WTVH01000001">
    <property type="protein sequence ID" value="NMF91880.1"/>
    <property type="molecule type" value="Genomic_DNA"/>
</dbReference>
<name>A0ABX1MVA5_9RHOO</name>
<sequence length="279" mass="31135">MKKVFVLLIPAALTVVGCASPVPVAENFPLSYQKVARTAQHWDVVADDVVEQTMNAIEDNESLQNRPLHVAASERRSAFNRAFREFLITRLVDSGADVDVCKSEPSRKEGFAADGAQIEVTYDTQVVNHGLGFPDYEPRRYTWLAAGVAVIHRLTELHLNSVESVGTGLAGGAFADWWLGRDSKPTRTEILITTTIAENNRFVMRRSDIYYVPDADADLFVRWSGKRKSECPEQSQIAASGTESSGAPDEQEVENSRRELVARGMRRINPEWRKSAFSY</sequence>
<feature type="chain" id="PRO_5045893097" description="Lipoprotein" evidence="2">
    <location>
        <begin position="20"/>
        <end position="279"/>
    </location>
</feature>
<evidence type="ECO:0000313" key="3">
    <source>
        <dbReference type="EMBL" id="NMF91880.1"/>
    </source>
</evidence>
<evidence type="ECO:0000313" key="4">
    <source>
        <dbReference type="Proteomes" id="UP000601990"/>
    </source>
</evidence>
<feature type="compositionally biased region" description="Polar residues" evidence="1">
    <location>
        <begin position="232"/>
        <end position="245"/>
    </location>
</feature>
<keyword evidence="2" id="KW-0732">Signal</keyword>
<gene>
    <name evidence="3" type="ORF">GO608_00855</name>
</gene>
<accession>A0ABX1MVA5</accession>
<dbReference type="Proteomes" id="UP000601990">
    <property type="component" value="Unassembled WGS sequence"/>
</dbReference>
<dbReference type="PROSITE" id="PS51257">
    <property type="entry name" value="PROKAR_LIPOPROTEIN"/>
    <property type="match status" value="1"/>
</dbReference>
<dbReference type="RefSeq" id="WP_169197212.1">
    <property type="nucleotide sequence ID" value="NZ_WTVH02000008.1"/>
</dbReference>
<feature type="signal peptide" evidence="2">
    <location>
        <begin position="1"/>
        <end position="19"/>
    </location>
</feature>
<organism evidence="3 4">
    <name type="scientific">Aromatoleum buckelii</name>
    <dbReference type="NCBI Taxonomy" id="200254"/>
    <lineage>
        <taxon>Bacteria</taxon>
        <taxon>Pseudomonadati</taxon>
        <taxon>Pseudomonadota</taxon>
        <taxon>Betaproteobacteria</taxon>
        <taxon>Rhodocyclales</taxon>
        <taxon>Rhodocyclaceae</taxon>
        <taxon>Aromatoleum</taxon>
    </lineage>
</organism>
<keyword evidence="4" id="KW-1185">Reference proteome</keyword>
<comment type="caution">
    <text evidence="3">The sequence shown here is derived from an EMBL/GenBank/DDBJ whole genome shotgun (WGS) entry which is preliminary data.</text>
</comment>
<reference evidence="3" key="1">
    <citation type="submission" date="2019-12" db="EMBL/GenBank/DDBJ databases">
        <title>Comparative genomics gives insights into the taxonomy of the Azoarcus-Aromatoleum group and reveals separate origins of nif in the plant-associated Azoarcus and non-plant-associated Aromatoleum sub-groups.</title>
        <authorList>
            <person name="Lafos M."/>
            <person name="Maluk M."/>
            <person name="Batista M."/>
            <person name="Junghare M."/>
            <person name="Carmona M."/>
            <person name="Faoro H."/>
            <person name="Cruz L.M."/>
            <person name="Battistoni F."/>
            <person name="De Souza E."/>
            <person name="Pedrosa F."/>
            <person name="Chen W.-M."/>
            <person name="Poole P.S."/>
            <person name="Dixon R.A."/>
            <person name="James E.K."/>
        </authorList>
    </citation>
    <scope>NUCLEOTIDE SEQUENCE</scope>
    <source>
        <strain evidence="3">U120</strain>
    </source>
</reference>
<evidence type="ECO:0008006" key="5">
    <source>
        <dbReference type="Google" id="ProtNLM"/>
    </source>
</evidence>
<evidence type="ECO:0000256" key="1">
    <source>
        <dbReference type="SAM" id="MobiDB-lite"/>
    </source>
</evidence>
<evidence type="ECO:0000256" key="2">
    <source>
        <dbReference type="SAM" id="SignalP"/>
    </source>
</evidence>